<gene>
    <name evidence="3" type="ORF">GTP44_14815</name>
</gene>
<feature type="transmembrane region" description="Helical" evidence="1">
    <location>
        <begin position="26"/>
        <end position="48"/>
    </location>
</feature>
<keyword evidence="1" id="KW-1133">Transmembrane helix</keyword>
<evidence type="ECO:0000256" key="1">
    <source>
        <dbReference type="SAM" id="Phobius"/>
    </source>
</evidence>
<dbReference type="GO" id="GO:0006508">
    <property type="term" value="P:proteolysis"/>
    <property type="evidence" value="ECO:0007669"/>
    <property type="project" value="UniProtKB-KW"/>
</dbReference>
<evidence type="ECO:0000313" key="3">
    <source>
        <dbReference type="EMBL" id="MYM83223.1"/>
    </source>
</evidence>
<accession>A0A6L8MJY0</accession>
<feature type="domain" description="CAAX prenyl protease 2/Lysostaphin resistance protein A-like" evidence="2">
    <location>
        <begin position="128"/>
        <end position="219"/>
    </location>
</feature>
<dbReference type="PANTHER" id="PTHR39430">
    <property type="entry name" value="MEMBRANE-ASSOCIATED PROTEASE-RELATED"/>
    <property type="match status" value="1"/>
</dbReference>
<keyword evidence="3" id="KW-0378">Hydrolase</keyword>
<sequence>MSIAQHMVPPGPSLFARLCAHPAARVVLGIVVTMLPITLTMLLADILVPKPLRVVWPMLLAAALSVSAYRWFVIRLEQRQPTELSLRGAARETGIGVAFGAALGLTVAGLLAAAGAFVITGSSDSWSLLLKCLPEQIMVACFEEILFRAVVFRIVEQRWGTRAALLTSMVLFALAHLSNDNISVMGIAMTGIASLVFSACYLRTRRLWLPMGLHFAWNSTYDGLFALPMSGHAARGWLQVSLSGPEWLTGGGYGVEASVVTLVVWGAAAILMLRQRPANVLAH</sequence>
<dbReference type="Pfam" id="PF02517">
    <property type="entry name" value="Rce1-like"/>
    <property type="match status" value="1"/>
</dbReference>
<feature type="transmembrane region" description="Helical" evidence="1">
    <location>
        <begin position="253"/>
        <end position="273"/>
    </location>
</feature>
<protein>
    <submittedName>
        <fullName evidence="3">CPBP family intramembrane metalloprotease</fullName>
    </submittedName>
</protein>
<dbReference type="RefSeq" id="WP_161020022.1">
    <property type="nucleotide sequence ID" value="NZ_WWCP01000016.1"/>
</dbReference>
<keyword evidence="1" id="KW-0812">Transmembrane</keyword>
<dbReference type="GO" id="GO:0008237">
    <property type="term" value="F:metallopeptidase activity"/>
    <property type="evidence" value="ECO:0007669"/>
    <property type="project" value="UniProtKB-KW"/>
</dbReference>
<comment type="caution">
    <text evidence="3">The sequence shown here is derived from an EMBL/GenBank/DDBJ whole genome shotgun (WGS) entry which is preliminary data.</text>
</comment>
<keyword evidence="3" id="KW-0482">Metalloprotease</keyword>
<proteinExistence type="predicted"/>
<dbReference type="GO" id="GO:0004175">
    <property type="term" value="F:endopeptidase activity"/>
    <property type="evidence" value="ECO:0007669"/>
    <property type="project" value="UniProtKB-ARBA"/>
</dbReference>
<organism evidence="3 4">
    <name type="scientific">Duganella lactea</name>
    <dbReference type="NCBI Taxonomy" id="2692173"/>
    <lineage>
        <taxon>Bacteria</taxon>
        <taxon>Pseudomonadati</taxon>
        <taxon>Pseudomonadota</taxon>
        <taxon>Betaproteobacteria</taxon>
        <taxon>Burkholderiales</taxon>
        <taxon>Oxalobacteraceae</taxon>
        <taxon>Telluria group</taxon>
        <taxon>Duganella</taxon>
    </lineage>
</organism>
<dbReference type="AlphaFoldDB" id="A0A6L8MJY0"/>
<reference evidence="3 4" key="1">
    <citation type="submission" date="2019-12" db="EMBL/GenBank/DDBJ databases">
        <title>Novel species isolated from a subtropical stream in China.</title>
        <authorList>
            <person name="Lu H."/>
        </authorList>
    </citation>
    <scope>NUCLEOTIDE SEQUENCE [LARGE SCALE GENOMIC DNA]</scope>
    <source>
        <strain evidence="3 4">FT50W</strain>
    </source>
</reference>
<keyword evidence="3" id="KW-0645">Protease</keyword>
<keyword evidence="1" id="KW-0472">Membrane</keyword>
<feature type="transmembrane region" description="Helical" evidence="1">
    <location>
        <begin position="214"/>
        <end position="233"/>
    </location>
</feature>
<dbReference type="InterPro" id="IPR003675">
    <property type="entry name" value="Rce1/LyrA-like_dom"/>
</dbReference>
<dbReference type="GO" id="GO:0080120">
    <property type="term" value="P:CAAX-box protein maturation"/>
    <property type="evidence" value="ECO:0007669"/>
    <property type="project" value="UniProtKB-ARBA"/>
</dbReference>
<feature type="transmembrane region" description="Helical" evidence="1">
    <location>
        <begin position="183"/>
        <end position="202"/>
    </location>
</feature>
<dbReference type="Proteomes" id="UP000474565">
    <property type="component" value="Unassembled WGS sequence"/>
</dbReference>
<dbReference type="PANTHER" id="PTHR39430:SF1">
    <property type="entry name" value="PROTEASE"/>
    <property type="match status" value="1"/>
</dbReference>
<feature type="transmembrane region" description="Helical" evidence="1">
    <location>
        <begin position="54"/>
        <end position="73"/>
    </location>
</feature>
<feature type="transmembrane region" description="Helical" evidence="1">
    <location>
        <begin position="94"/>
        <end position="119"/>
    </location>
</feature>
<dbReference type="EMBL" id="WWCP01000016">
    <property type="protein sequence ID" value="MYM83223.1"/>
    <property type="molecule type" value="Genomic_DNA"/>
</dbReference>
<name>A0A6L8MJY0_9BURK</name>
<evidence type="ECO:0000259" key="2">
    <source>
        <dbReference type="Pfam" id="PF02517"/>
    </source>
</evidence>
<evidence type="ECO:0000313" key="4">
    <source>
        <dbReference type="Proteomes" id="UP000474565"/>
    </source>
</evidence>